<evidence type="ECO:0000313" key="3">
    <source>
        <dbReference type="Proteomes" id="UP001472677"/>
    </source>
</evidence>
<reference evidence="2 3" key="1">
    <citation type="journal article" date="2024" name="G3 (Bethesda)">
        <title>Genome assembly of Hibiscus sabdariffa L. provides insights into metabolisms of medicinal natural products.</title>
        <authorList>
            <person name="Kim T."/>
        </authorList>
    </citation>
    <scope>NUCLEOTIDE SEQUENCE [LARGE SCALE GENOMIC DNA]</scope>
    <source>
        <strain evidence="2">TK-2024</strain>
        <tissue evidence="2">Old leaves</tissue>
    </source>
</reference>
<name>A0ABR2ECV1_9ROSI</name>
<dbReference type="EMBL" id="JBBPBM010000016">
    <property type="protein sequence ID" value="KAK8557929.1"/>
    <property type="molecule type" value="Genomic_DNA"/>
</dbReference>
<accession>A0ABR2ECV1</accession>
<evidence type="ECO:0000313" key="2">
    <source>
        <dbReference type="EMBL" id="KAK8557929.1"/>
    </source>
</evidence>
<feature type="region of interest" description="Disordered" evidence="1">
    <location>
        <begin position="45"/>
        <end position="69"/>
    </location>
</feature>
<keyword evidence="3" id="KW-1185">Reference proteome</keyword>
<comment type="caution">
    <text evidence="2">The sequence shown here is derived from an EMBL/GenBank/DDBJ whole genome shotgun (WGS) entry which is preliminary data.</text>
</comment>
<proteinExistence type="predicted"/>
<dbReference type="Proteomes" id="UP001472677">
    <property type="component" value="Unassembled WGS sequence"/>
</dbReference>
<gene>
    <name evidence="2" type="ORF">V6N12_010152</name>
</gene>
<organism evidence="2 3">
    <name type="scientific">Hibiscus sabdariffa</name>
    <name type="common">roselle</name>
    <dbReference type="NCBI Taxonomy" id="183260"/>
    <lineage>
        <taxon>Eukaryota</taxon>
        <taxon>Viridiplantae</taxon>
        <taxon>Streptophyta</taxon>
        <taxon>Embryophyta</taxon>
        <taxon>Tracheophyta</taxon>
        <taxon>Spermatophyta</taxon>
        <taxon>Magnoliopsida</taxon>
        <taxon>eudicotyledons</taxon>
        <taxon>Gunneridae</taxon>
        <taxon>Pentapetalae</taxon>
        <taxon>rosids</taxon>
        <taxon>malvids</taxon>
        <taxon>Malvales</taxon>
        <taxon>Malvaceae</taxon>
        <taxon>Malvoideae</taxon>
        <taxon>Hibiscus</taxon>
    </lineage>
</organism>
<evidence type="ECO:0000256" key="1">
    <source>
        <dbReference type="SAM" id="MobiDB-lite"/>
    </source>
</evidence>
<protein>
    <submittedName>
        <fullName evidence="2">Uncharacterized protein</fullName>
    </submittedName>
</protein>
<sequence length="69" mass="8011">MRKRKRMKEQDSRRLWLTGIDLKTAVAAEGIKRFTIAFGSRTDERKRGVAGLHEGGLDLSENSTERWRH</sequence>